<dbReference type="EMBL" id="GGEC01068830">
    <property type="protein sequence ID" value="MBX49314.1"/>
    <property type="molecule type" value="Transcribed_RNA"/>
</dbReference>
<protein>
    <submittedName>
        <fullName evidence="1">Uncharacterized protein</fullName>
    </submittedName>
</protein>
<reference evidence="1" key="1">
    <citation type="submission" date="2018-02" db="EMBL/GenBank/DDBJ databases">
        <title>Rhizophora mucronata_Transcriptome.</title>
        <authorList>
            <person name="Meera S.P."/>
            <person name="Sreeshan A."/>
            <person name="Augustine A."/>
        </authorList>
    </citation>
    <scope>NUCLEOTIDE SEQUENCE</scope>
    <source>
        <tissue evidence="1">Leaf</tissue>
    </source>
</reference>
<name>A0A2P2P3I4_RHIMU</name>
<accession>A0A2P2P3I4</accession>
<dbReference type="AlphaFoldDB" id="A0A2P2P3I4"/>
<sequence length="38" mass="4541">MNIPFSSNYTYKISPLQKVFCLRSRCYTHMLIYGSHKI</sequence>
<organism evidence="1">
    <name type="scientific">Rhizophora mucronata</name>
    <name type="common">Asiatic mangrove</name>
    <dbReference type="NCBI Taxonomy" id="61149"/>
    <lineage>
        <taxon>Eukaryota</taxon>
        <taxon>Viridiplantae</taxon>
        <taxon>Streptophyta</taxon>
        <taxon>Embryophyta</taxon>
        <taxon>Tracheophyta</taxon>
        <taxon>Spermatophyta</taxon>
        <taxon>Magnoliopsida</taxon>
        <taxon>eudicotyledons</taxon>
        <taxon>Gunneridae</taxon>
        <taxon>Pentapetalae</taxon>
        <taxon>rosids</taxon>
        <taxon>fabids</taxon>
        <taxon>Malpighiales</taxon>
        <taxon>Rhizophoraceae</taxon>
        <taxon>Rhizophora</taxon>
    </lineage>
</organism>
<evidence type="ECO:0000313" key="1">
    <source>
        <dbReference type="EMBL" id="MBX49314.1"/>
    </source>
</evidence>
<proteinExistence type="predicted"/>